<dbReference type="SUPFAM" id="SSF103473">
    <property type="entry name" value="MFS general substrate transporter"/>
    <property type="match status" value="1"/>
</dbReference>
<feature type="transmembrane region" description="Helical" evidence="7">
    <location>
        <begin position="45"/>
        <end position="61"/>
    </location>
</feature>
<evidence type="ECO:0000313" key="10">
    <source>
        <dbReference type="Proteomes" id="UP000183376"/>
    </source>
</evidence>
<comment type="subcellular location">
    <subcellularLocation>
        <location evidence="1">Cell membrane</location>
        <topology evidence="1">Multi-pass membrane protein</topology>
    </subcellularLocation>
</comment>
<reference evidence="9 10" key="1">
    <citation type="submission" date="2016-10" db="EMBL/GenBank/DDBJ databases">
        <authorList>
            <person name="de Groot N.N."/>
        </authorList>
    </citation>
    <scope>NUCLEOTIDE SEQUENCE [LARGE SCALE GENOMIC DNA]</scope>
    <source>
        <strain evidence="9 10">DSM 44149</strain>
    </source>
</reference>
<evidence type="ECO:0000256" key="6">
    <source>
        <dbReference type="ARBA" id="ARBA00023136"/>
    </source>
</evidence>
<dbReference type="PANTHER" id="PTHR42718:SF46">
    <property type="entry name" value="BLR6921 PROTEIN"/>
    <property type="match status" value="1"/>
</dbReference>
<dbReference type="EMBL" id="LT629701">
    <property type="protein sequence ID" value="SDM97143.1"/>
    <property type="molecule type" value="Genomic_DNA"/>
</dbReference>
<proteinExistence type="predicted"/>
<dbReference type="AlphaFoldDB" id="A0A1G9XLL6"/>
<dbReference type="InterPro" id="IPR020846">
    <property type="entry name" value="MFS_dom"/>
</dbReference>
<dbReference type="Pfam" id="PF07690">
    <property type="entry name" value="MFS_1"/>
    <property type="match status" value="1"/>
</dbReference>
<feature type="transmembrane region" description="Helical" evidence="7">
    <location>
        <begin position="98"/>
        <end position="119"/>
    </location>
</feature>
<evidence type="ECO:0000259" key="8">
    <source>
        <dbReference type="PROSITE" id="PS50850"/>
    </source>
</evidence>
<evidence type="ECO:0000256" key="5">
    <source>
        <dbReference type="ARBA" id="ARBA00022989"/>
    </source>
</evidence>
<gene>
    <name evidence="9" type="ORF">SAMN04489726_4260</name>
</gene>
<keyword evidence="2" id="KW-0813">Transport</keyword>
<feature type="transmembrane region" description="Helical" evidence="7">
    <location>
        <begin position="73"/>
        <end position="92"/>
    </location>
</feature>
<feature type="transmembrane region" description="Helical" evidence="7">
    <location>
        <begin position="193"/>
        <end position="209"/>
    </location>
</feature>
<feature type="transmembrane region" description="Helical" evidence="7">
    <location>
        <begin position="162"/>
        <end position="181"/>
    </location>
</feature>
<evidence type="ECO:0000256" key="3">
    <source>
        <dbReference type="ARBA" id="ARBA00022475"/>
    </source>
</evidence>
<evidence type="ECO:0000256" key="1">
    <source>
        <dbReference type="ARBA" id="ARBA00004651"/>
    </source>
</evidence>
<feature type="transmembrane region" description="Helical" evidence="7">
    <location>
        <begin position="131"/>
        <end position="150"/>
    </location>
</feature>
<keyword evidence="3" id="KW-1003">Cell membrane</keyword>
<feature type="domain" description="Major facilitator superfamily (MFS) profile" evidence="8">
    <location>
        <begin position="7"/>
        <end position="359"/>
    </location>
</feature>
<dbReference type="PANTHER" id="PTHR42718">
    <property type="entry name" value="MAJOR FACILITATOR SUPERFAMILY MULTIDRUG TRANSPORTER MFSC"/>
    <property type="match status" value="1"/>
</dbReference>
<evidence type="ECO:0000256" key="4">
    <source>
        <dbReference type="ARBA" id="ARBA00022692"/>
    </source>
</evidence>
<dbReference type="Gene3D" id="1.20.1720.10">
    <property type="entry name" value="Multidrug resistance protein D"/>
    <property type="match status" value="1"/>
</dbReference>
<evidence type="ECO:0000256" key="2">
    <source>
        <dbReference type="ARBA" id="ARBA00022448"/>
    </source>
</evidence>
<dbReference type="STRING" id="211114.SAMN04489726_4260"/>
<accession>A0A1G9XLL6</accession>
<dbReference type="GO" id="GO:0005886">
    <property type="term" value="C:plasma membrane"/>
    <property type="evidence" value="ECO:0007669"/>
    <property type="project" value="UniProtKB-SubCell"/>
</dbReference>
<keyword evidence="10" id="KW-1185">Reference proteome</keyword>
<feature type="transmembrane region" description="Helical" evidence="7">
    <location>
        <begin position="252"/>
        <end position="271"/>
    </location>
</feature>
<dbReference type="InterPro" id="IPR011701">
    <property type="entry name" value="MFS"/>
</dbReference>
<protein>
    <submittedName>
        <fullName evidence="9">Major Facilitator Superfamily protein</fullName>
    </submittedName>
</protein>
<keyword evidence="4 7" id="KW-0812">Transmembrane</keyword>
<evidence type="ECO:0000313" key="9">
    <source>
        <dbReference type="EMBL" id="SDM97143.1"/>
    </source>
</evidence>
<dbReference type="eggNOG" id="COG0477">
    <property type="taxonomic scope" value="Bacteria"/>
</dbReference>
<feature type="transmembrane region" description="Helical" evidence="7">
    <location>
        <begin position="215"/>
        <end position="231"/>
    </location>
</feature>
<name>A0A1G9XLL6_ALLAB</name>
<evidence type="ECO:0000256" key="7">
    <source>
        <dbReference type="SAM" id="Phobius"/>
    </source>
</evidence>
<dbReference type="Proteomes" id="UP000183376">
    <property type="component" value="Chromosome I"/>
</dbReference>
<dbReference type="PROSITE" id="PS50850">
    <property type="entry name" value="MFS"/>
    <property type="match status" value="1"/>
</dbReference>
<dbReference type="InterPro" id="IPR036259">
    <property type="entry name" value="MFS_trans_sf"/>
</dbReference>
<dbReference type="RefSeq" id="WP_052407189.1">
    <property type="nucleotide sequence ID" value="NZ_JOEF01000005.1"/>
</dbReference>
<keyword evidence="6 7" id="KW-0472">Membrane</keyword>
<organism evidence="9 10">
    <name type="scientific">Allokutzneria albata</name>
    <name type="common">Kibdelosporangium albatum</name>
    <dbReference type="NCBI Taxonomy" id="211114"/>
    <lineage>
        <taxon>Bacteria</taxon>
        <taxon>Bacillati</taxon>
        <taxon>Actinomycetota</taxon>
        <taxon>Actinomycetes</taxon>
        <taxon>Pseudonocardiales</taxon>
        <taxon>Pseudonocardiaceae</taxon>
        <taxon>Allokutzneria</taxon>
    </lineage>
</organism>
<sequence length="359" mass="36478">MRFKTTTLLVVSAAQLLVVLDGTIVNIALPSAQATLGMSDPDRHWVVTAYALAFGGLLLLGGRVSGALGHRRAFAVGLLGFAVASASGGAAGSSGVLITARAVQGVFAALLAPAGLSLLTNTFTEPRERGCAFGVFAAVGAAGSAVGLIAGGLLTEYADWRWCLYINVPVALLAVVGTALVPGTQREPGRLDVAGAVLSAAGFAAVVYGLSMADVGVLVVGVVLLTAFIIVETRVRQPLLPMRVMQGRVRGGAFLAITVMFFAMFGFYLFMSYCTQTVLGLVMPPTASLATAGLRGHDIGAASAAYNAAQQLGAALGTALLNTAAPAVGGCVLLVAAVLPCIDETRGARGGLAINRERY</sequence>
<keyword evidence="5 7" id="KW-1133">Transmembrane helix</keyword>
<dbReference type="GO" id="GO:0022857">
    <property type="term" value="F:transmembrane transporter activity"/>
    <property type="evidence" value="ECO:0007669"/>
    <property type="project" value="InterPro"/>
</dbReference>